<gene>
    <name evidence="1" type="ORF">UFOVP84_167</name>
</gene>
<organism evidence="1">
    <name type="scientific">uncultured Caudovirales phage</name>
    <dbReference type="NCBI Taxonomy" id="2100421"/>
    <lineage>
        <taxon>Viruses</taxon>
        <taxon>Duplodnaviria</taxon>
        <taxon>Heunggongvirae</taxon>
        <taxon>Uroviricota</taxon>
        <taxon>Caudoviricetes</taxon>
        <taxon>Peduoviridae</taxon>
        <taxon>Maltschvirus</taxon>
        <taxon>Maltschvirus maltsch</taxon>
    </lineage>
</organism>
<dbReference type="InterPro" id="IPR024401">
    <property type="entry name" value="WYL_prot"/>
</dbReference>
<reference evidence="1" key="1">
    <citation type="submission" date="2020-04" db="EMBL/GenBank/DDBJ databases">
        <authorList>
            <person name="Chiriac C."/>
            <person name="Salcher M."/>
            <person name="Ghai R."/>
            <person name="Kavagutti S V."/>
        </authorList>
    </citation>
    <scope>NUCLEOTIDE SEQUENCE</scope>
</reference>
<dbReference type="Pfam" id="PF10902">
    <property type="entry name" value="WYL_2"/>
    <property type="match status" value="1"/>
</dbReference>
<evidence type="ECO:0000313" key="1">
    <source>
        <dbReference type="EMBL" id="CAB4127398.1"/>
    </source>
</evidence>
<protein>
    <submittedName>
        <fullName evidence="1">WYL domain containing protein</fullName>
    </submittedName>
</protein>
<dbReference type="EMBL" id="LR796208">
    <property type="protein sequence ID" value="CAB4127398.1"/>
    <property type="molecule type" value="Genomic_DNA"/>
</dbReference>
<sequence length="90" mass="10066">MNSIDYSDDGVRNMVRSILTIAEATITFTKKDGTERVMRCTLNGGLIPSNKHPKEDSTSKPRTDAVQVVYDLDADGWRSFSWDSIIEVKA</sequence>
<proteinExistence type="predicted"/>
<accession>A0A6J5KXW1</accession>
<name>A0A6J5KXW1_9CAUD</name>